<dbReference type="EMBL" id="LAZR01006672">
    <property type="protein sequence ID" value="KKM90437.1"/>
    <property type="molecule type" value="Genomic_DNA"/>
</dbReference>
<sequence length="69" mass="8012">MSYEESVSLLAHLTNISRILHPNKLFFKKPADLVIKELLKSPKHPFLAPPVNLVHKKDKTHEEVQFVRN</sequence>
<organism evidence="1">
    <name type="scientific">marine sediment metagenome</name>
    <dbReference type="NCBI Taxonomy" id="412755"/>
    <lineage>
        <taxon>unclassified sequences</taxon>
        <taxon>metagenomes</taxon>
        <taxon>ecological metagenomes</taxon>
    </lineage>
</organism>
<accession>A0A0F9PAN7</accession>
<reference evidence="1" key="1">
    <citation type="journal article" date="2015" name="Nature">
        <title>Complex archaea that bridge the gap between prokaryotes and eukaryotes.</title>
        <authorList>
            <person name="Spang A."/>
            <person name="Saw J.H."/>
            <person name="Jorgensen S.L."/>
            <person name="Zaremba-Niedzwiedzka K."/>
            <person name="Martijn J."/>
            <person name="Lind A.E."/>
            <person name="van Eijk R."/>
            <person name="Schleper C."/>
            <person name="Guy L."/>
            <person name="Ettema T.J."/>
        </authorList>
    </citation>
    <scope>NUCLEOTIDE SEQUENCE</scope>
</reference>
<evidence type="ECO:0000313" key="1">
    <source>
        <dbReference type="EMBL" id="KKM90437.1"/>
    </source>
</evidence>
<dbReference type="AlphaFoldDB" id="A0A0F9PAN7"/>
<protein>
    <submittedName>
        <fullName evidence="1">Uncharacterized protein</fullName>
    </submittedName>
</protein>
<name>A0A0F9PAN7_9ZZZZ</name>
<comment type="caution">
    <text evidence="1">The sequence shown here is derived from an EMBL/GenBank/DDBJ whole genome shotgun (WGS) entry which is preliminary data.</text>
</comment>
<gene>
    <name evidence="1" type="ORF">LCGC14_1238670</name>
</gene>
<proteinExistence type="predicted"/>